<evidence type="ECO:0000313" key="3">
    <source>
        <dbReference type="Proteomes" id="UP001261624"/>
    </source>
</evidence>
<dbReference type="Gene3D" id="3.40.50.300">
    <property type="entry name" value="P-loop containing nucleotide triphosphate hydrolases"/>
    <property type="match status" value="1"/>
</dbReference>
<dbReference type="Proteomes" id="UP001261624">
    <property type="component" value="Unassembled WGS sequence"/>
</dbReference>
<name>A0ABU3E655_9FLAO</name>
<dbReference type="SUPFAM" id="SSF52540">
    <property type="entry name" value="P-loop containing nucleoside triphosphate hydrolases"/>
    <property type="match status" value="1"/>
</dbReference>
<proteinExistence type="predicted"/>
<gene>
    <name evidence="2" type="ORF">RM549_16895</name>
</gene>
<dbReference type="InterPro" id="IPR038729">
    <property type="entry name" value="Rad50/SbcC_AAA"/>
</dbReference>
<dbReference type="Pfam" id="PF13476">
    <property type="entry name" value="AAA_23"/>
    <property type="match status" value="1"/>
</dbReference>
<dbReference type="InterPro" id="IPR027417">
    <property type="entry name" value="P-loop_NTPase"/>
</dbReference>
<feature type="non-terminal residue" evidence="2">
    <location>
        <position position="577"/>
    </location>
</feature>
<evidence type="ECO:0000313" key="2">
    <source>
        <dbReference type="EMBL" id="MDT0691475.1"/>
    </source>
</evidence>
<evidence type="ECO:0000259" key="1">
    <source>
        <dbReference type="Pfam" id="PF13476"/>
    </source>
</evidence>
<sequence length="577" mass="66173">MSIKIKNIRIKGIRGAKESLELPLLGKSLLLYGDNGTGKSSISDALEWFYTNRVSHLSSGEIDLKDALRNATLTEQDVSEVSVSYTKGEGLNATKSLFVRRGKLGTEFTNTTEVFMKYLEDSTRENLLLRYQYLRDFIDNTKGDKLKYLSDIIGFSEVTKKKDVLRKSYNSLKTEIKNQNFEAQINTQKTILIEKIGAAISREEDFIEVINKNVAPLKTGIEVKKIENIDFLLEHLMKGANGKLNEERTFLEKVKAVTDTLKSEIEFINKEYGKYYKEFEKIAEDVESIMQTFLAELLQTGDTVLAKKYHKEETCPLCLQPKNIEDLRVEIAARLKEIEESSKKKARFDKAKQSVGAIAIERIKRLDNVLLEKLIKSEEHKTIQAGTIALKEKLEKFLQASNEKVTSGNKIPNSDTIGIQISDFDFQSVIVDRIKEIKKLQEKDNSAVVYSNVSASKDAFIKIKFFEKERIKLENQRKSLEIIYNEFVKKQKEGLENFINTFSEKINGFYQYMNPDEPFQEIKIVTIGEEDELNGITIEYKYNGEWVSPPQKYFSESHLNCFGLSFFLASVEAFNEN</sequence>
<feature type="domain" description="Rad50/SbcC-type AAA" evidence="1">
    <location>
        <begin position="8"/>
        <end position="188"/>
    </location>
</feature>
<organism evidence="2 3">
    <name type="scientific">Autumnicola patrickiae</name>
    <dbReference type="NCBI Taxonomy" id="3075591"/>
    <lineage>
        <taxon>Bacteria</taxon>
        <taxon>Pseudomonadati</taxon>
        <taxon>Bacteroidota</taxon>
        <taxon>Flavobacteriia</taxon>
        <taxon>Flavobacteriales</taxon>
        <taxon>Flavobacteriaceae</taxon>
        <taxon>Autumnicola</taxon>
    </lineage>
</organism>
<reference evidence="2 3" key="1">
    <citation type="submission" date="2023-09" db="EMBL/GenBank/DDBJ databases">
        <authorList>
            <person name="Rey-Velasco X."/>
        </authorList>
    </citation>
    <scope>NUCLEOTIDE SEQUENCE [LARGE SCALE GENOMIC DNA]</scope>
    <source>
        <strain evidence="2 3">F188</strain>
    </source>
</reference>
<comment type="caution">
    <text evidence="2">The sequence shown here is derived from an EMBL/GenBank/DDBJ whole genome shotgun (WGS) entry which is preliminary data.</text>
</comment>
<keyword evidence="3" id="KW-1185">Reference proteome</keyword>
<protein>
    <recommendedName>
        <fullName evidence="1">Rad50/SbcC-type AAA domain-containing protein</fullName>
    </recommendedName>
</protein>
<accession>A0ABU3E655</accession>
<dbReference type="RefSeq" id="WP_311686952.1">
    <property type="nucleotide sequence ID" value="NZ_JAVRHM010000025.1"/>
</dbReference>
<dbReference type="EMBL" id="JAVRHM010000025">
    <property type="protein sequence ID" value="MDT0691475.1"/>
    <property type="molecule type" value="Genomic_DNA"/>
</dbReference>